<name>A0A6J6HS22_9ZZZZ</name>
<gene>
    <name evidence="15" type="ORF">UFOPK1889_00486</name>
</gene>
<evidence type="ECO:0000256" key="9">
    <source>
        <dbReference type="ARBA" id="ARBA00023004"/>
    </source>
</evidence>
<comment type="catalytic activity">
    <reaction evidence="1">
        <text>Hydrolyzes free adenine bases from 7,8-dihydro-8-oxoguanine:adenine mismatched double-stranded DNA, leaving an apurinic site.</text>
        <dbReference type="EC" id="3.2.2.31"/>
    </reaction>
</comment>
<comment type="cofactor">
    <cofactor evidence="2">
        <name>[4Fe-4S] cluster</name>
        <dbReference type="ChEBI" id="CHEBI:49883"/>
    </cofactor>
</comment>
<dbReference type="InterPro" id="IPR000445">
    <property type="entry name" value="HhH_motif"/>
</dbReference>
<feature type="domain" description="HhH-GPD" evidence="14">
    <location>
        <begin position="42"/>
        <end position="187"/>
    </location>
</feature>
<evidence type="ECO:0000256" key="8">
    <source>
        <dbReference type="ARBA" id="ARBA00022801"/>
    </source>
</evidence>
<dbReference type="GO" id="GO:0006298">
    <property type="term" value="P:mismatch repair"/>
    <property type="evidence" value="ECO:0007669"/>
    <property type="project" value="TreeGrafter"/>
</dbReference>
<dbReference type="InterPro" id="IPR003265">
    <property type="entry name" value="HhH-GPD_domain"/>
</dbReference>
<evidence type="ECO:0000256" key="7">
    <source>
        <dbReference type="ARBA" id="ARBA00022763"/>
    </source>
</evidence>
<proteinExistence type="inferred from homology"/>
<protein>
    <recommendedName>
        <fullName evidence="5">Adenine DNA glycosylase</fullName>
        <ecNumber evidence="4">3.2.2.31</ecNumber>
    </recommendedName>
</protein>
<dbReference type="InterPro" id="IPR023170">
    <property type="entry name" value="HhH_base_excis_C"/>
</dbReference>
<keyword evidence="6" id="KW-0479">Metal-binding</keyword>
<keyword evidence="10" id="KW-0411">Iron-sulfur</keyword>
<dbReference type="GO" id="GO:0032357">
    <property type="term" value="F:oxidized purine DNA binding"/>
    <property type="evidence" value="ECO:0007669"/>
    <property type="project" value="TreeGrafter"/>
</dbReference>
<accession>A0A6J6HS22</accession>
<dbReference type="InterPro" id="IPR004036">
    <property type="entry name" value="Endonuclease-III-like_CS2"/>
</dbReference>
<dbReference type="PANTHER" id="PTHR42944:SF1">
    <property type="entry name" value="ADENINE DNA GLYCOSYLASE"/>
    <property type="match status" value="1"/>
</dbReference>
<evidence type="ECO:0000256" key="6">
    <source>
        <dbReference type="ARBA" id="ARBA00022723"/>
    </source>
</evidence>
<evidence type="ECO:0000256" key="13">
    <source>
        <dbReference type="SAM" id="MobiDB-lite"/>
    </source>
</evidence>
<dbReference type="PROSITE" id="PS01155">
    <property type="entry name" value="ENDONUCLEASE_III_2"/>
    <property type="match status" value="1"/>
</dbReference>
<keyword evidence="9" id="KW-0408">Iron</keyword>
<dbReference type="GO" id="GO:0000701">
    <property type="term" value="F:purine-specific mismatch base pair DNA N-glycosylase activity"/>
    <property type="evidence" value="ECO:0007669"/>
    <property type="project" value="UniProtKB-EC"/>
</dbReference>
<dbReference type="InterPro" id="IPR011257">
    <property type="entry name" value="DNA_glycosylase"/>
</dbReference>
<dbReference type="EC" id="3.2.2.31" evidence="4"/>
<dbReference type="Gene3D" id="1.10.1670.10">
    <property type="entry name" value="Helix-hairpin-Helix base-excision DNA repair enzymes (C-terminal)"/>
    <property type="match status" value="1"/>
</dbReference>
<evidence type="ECO:0000259" key="14">
    <source>
        <dbReference type="SMART" id="SM00478"/>
    </source>
</evidence>
<dbReference type="GO" id="GO:0051536">
    <property type="term" value="F:iron-sulfur cluster binding"/>
    <property type="evidence" value="ECO:0007669"/>
    <property type="project" value="UniProtKB-KW"/>
</dbReference>
<dbReference type="Pfam" id="PF00633">
    <property type="entry name" value="HHH"/>
    <property type="match status" value="1"/>
</dbReference>
<evidence type="ECO:0000256" key="1">
    <source>
        <dbReference type="ARBA" id="ARBA00000843"/>
    </source>
</evidence>
<feature type="region of interest" description="Disordered" evidence="13">
    <location>
        <begin position="212"/>
        <end position="238"/>
    </location>
</feature>
<keyword evidence="12" id="KW-0326">Glycosidase</keyword>
<evidence type="ECO:0000256" key="12">
    <source>
        <dbReference type="ARBA" id="ARBA00023295"/>
    </source>
</evidence>
<evidence type="ECO:0000256" key="10">
    <source>
        <dbReference type="ARBA" id="ARBA00023014"/>
    </source>
</evidence>
<keyword evidence="11" id="KW-0234">DNA repair</keyword>
<evidence type="ECO:0000256" key="11">
    <source>
        <dbReference type="ARBA" id="ARBA00023204"/>
    </source>
</evidence>
<evidence type="ECO:0000256" key="3">
    <source>
        <dbReference type="ARBA" id="ARBA00008343"/>
    </source>
</evidence>
<dbReference type="SUPFAM" id="SSF48150">
    <property type="entry name" value="DNA-glycosylase"/>
    <property type="match status" value="1"/>
</dbReference>
<organism evidence="15">
    <name type="scientific">freshwater metagenome</name>
    <dbReference type="NCBI Taxonomy" id="449393"/>
    <lineage>
        <taxon>unclassified sequences</taxon>
        <taxon>metagenomes</taxon>
        <taxon>ecological metagenomes</taxon>
    </lineage>
</organism>
<dbReference type="InterPro" id="IPR044298">
    <property type="entry name" value="MIG/MutY"/>
</dbReference>
<dbReference type="GO" id="GO:0006284">
    <property type="term" value="P:base-excision repair"/>
    <property type="evidence" value="ECO:0007669"/>
    <property type="project" value="InterPro"/>
</dbReference>
<dbReference type="Gene3D" id="1.10.340.30">
    <property type="entry name" value="Hypothetical protein, domain 2"/>
    <property type="match status" value="1"/>
</dbReference>
<evidence type="ECO:0000313" key="15">
    <source>
        <dbReference type="EMBL" id="CAB4614449.1"/>
    </source>
</evidence>
<evidence type="ECO:0000256" key="5">
    <source>
        <dbReference type="ARBA" id="ARBA00022023"/>
    </source>
</evidence>
<dbReference type="SMART" id="SM00478">
    <property type="entry name" value="ENDO3c"/>
    <property type="match status" value="1"/>
</dbReference>
<dbReference type="GO" id="GO:0035485">
    <property type="term" value="F:adenine/guanine mispair binding"/>
    <property type="evidence" value="ECO:0007669"/>
    <property type="project" value="TreeGrafter"/>
</dbReference>
<reference evidence="15" key="1">
    <citation type="submission" date="2020-05" db="EMBL/GenBank/DDBJ databases">
        <authorList>
            <person name="Chiriac C."/>
            <person name="Salcher M."/>
            <person name="Ghai R."/>
            <person name="Kavagutti S V."/>
        </authorList>
    </citation>
    <scope>NUCLEOTIDE SEQUENCE</scope>
</reference>
<keyword evidence="7" id="KW-0227">DNA damage</keyword>
<evidence type="ECO:0000256" key="2">
    <source>
        <dbReference type="ARBA" id="ARBA00001966"/>
    </source>
</evidence>
<dbReference type="AlphaFoldDB" id="A0A6J6HS22"/>
<dbReference type="EMBL" id="CAEZUZ010000059">
    <property type="protein sequence ID" value="CAB4614449.1"/>
    <property type="molecule type" value="Genomic_DNA"/>
</dbReference>
<evidence type="ECO:0000256" key="4">
    <source>
        <dbReference type="ARBA" id="ARBA00012045"/>
    </source>
</evidence>
<keyword evidence="8" id="KW-0378">Hydrolase</keyword>
<dbReference type="Pfam" id="PF00730">
    <property type="entry name" value="HhH-GPD"/>
    <property type="match status" value="1"/>
</dbReference>
<dbReference type="GO" id="GO:0046872">
    <property type="term" value="F:metal ion binding"/>
    <property type="evidence" value="ECO:0007669"/>
    <property type="project" value="UniProtKB-KW"/>
</dbReference>
<dbReference type="PANTHER" id="PTHR42944">
    <property type="entry name" value="ADENINE DNA GLYCOSYLASE"/>
    <property type="match status" value="1"/>
</dbReference>
<dbReference type="CDD" id="cd00056">
    <property type="entry name" value="ENDO3c"/>
    <property type="match status" value="1"/>
</dbReference>
<dbReference type="GO" id="GO:0034039">
    <property type="term" value="F:8-oxo-7,8-dihydroguanine DNA N-glycosylase activity"/>
    <property type="evidence" value="ECO:0007669"/>
    <property type="project" value="TreeGrafter"/>
</dbReference>
<comment type="similarity">
    <text evidence="3">Belongs to the Nth/MutY family.</text>
</comment>
<sequence length="287" mass="31547">MGRLSRHDRIAVGIIEWGSGSLRDLPWRRTNDAWRVLVSEIMLQQTSVARVLPKYEAFLETYPTPAALAHAPLGDALKLWSGLGYPRRCRNLQATAVLLDSQYNGAMPRSLDELLALPGIGQYTARAVLAFAYREDVAVVDVNVSRVLSRLEGMPMGARALQELANQLVPQGLGWEWNQVMMDFGARHCTVRSPQCSTCPVRTQCKYKGVGEDPAQTSAGVSKPQARFEGSDRQARGRAMRAVSDGAMQRGDLVASMNVDTERGERLIASLIEEGLLRQSGNLVTLP</sequence>